<dbReference type="KEGG" id="bnn:FOA43_003198"/>
<reference evidence="1" key="1">
    <citation type="submission" date="2020-10" db="EMBL/GenBank/DDBJ databases">
        <authorList>
            <person name="Roach M.J.R."/>
        </authorList>
    </citation>
    <scope>NUCLEOTIDE SEQUENCE</scope>
    <source>
        <strain evidence="1">CBS 1945</strain>
    </source>
</reference>
<dbReference type="AlphaFoldDB" id="A0A875S3C2"/>
<organism evidence="1 2">
    <name type="scientific">Eeniella nana</name>
    <name type="common">Yeast</name>
    <name type="synonym">Brettanomyces nanus</name>
    <dbReference type="NCBI Taxonomy" id="13502"/>
    <lineage>
        <taxon>Eukaryota</taxon>
        <taxon>Fungi</taxon>
        <taxon>Dikarya</taxon>
        <taxon>Ascomycota</taxon>
        <taxon>Saccharomycotina</taxon>
        <taxon>Pichiomycetes</taxon>
        <taxon>Pichiales</taxon>
        <taxon>Pichiaceae</taxon>
        <taxon>Brettanomyces</taxon>
    </lineage>
</organism>
<proteinExistence type="predicted"/>
<protein>
    <submittedName>
        <fullName evidence="1">Uncharacterized protein</fullName>
    </submittedName>
</protein>
<dbReference type="Proteomes" id="UP000662931">
    <property type="component" value="Chromosome 3"/>
</dbReference>
<dbReference type="RefSeq" id="XP_038779401.1">
    <property type="nucleotide sequence ID" value="XM_038923473.1"/>
</dbReference>
<gene>
    <name evidence="1" type="ORF">FOA43_003198</name>
</gene>
<sequence>MTKNIEVPKGISKDELVDLVVSKRDVPIVNVKASKRILSSLIHEQLVDYLEIRGYVVLTKGQLLPTTPDPYVDFQEAELLKAVLQDFETNYPTVPDEVNLALEKVLNKKYAIRISEGFRDPTGKYKVKTLDHVLKRFGGNWVTVNSVESKEQTCRACVNFFNLGVY</sequence>
<dbReference type="EMBL" id="CP064814">
    <property type="protein sequence ID" value="QPG75836.1"/>
    <property type="molecule type" value="Genomic_DNA"/>
</dbReference>
<evidence type="ECO:0000313" key="1">
    <source>
        <dbReference type="EMBL" id="QPG75836.1"/>
    </source>
</evidence>
<dbReference type="GeneID" id="62196599"/>
<keyword evidence="2" id="KW-1185">Reference proteome</keyword>
<accession>A0A875S3C2</accession>
<evidence type="ECO:0000313" key="2">
    <source>
        <dbReference type="Proteomes" id="UP000662931"/>
    </source>
</evidence>
<dbReference type="OrthoDB" id="4081753at2759"/>
<name>A0A875S3C2_EENNA</name>